<dbReference type="InterPro" id="IPR013651">
    <property type="entry name" value="ATP-grasp_RimK-type"/>
</dbReference>
<evidence type="ECO:0000313" key="3">
    <source>
        <dbReference type="EMBL" id="HFC46998.1"/>
    </source>
</evidence>
<gene>
    <name evidence="3" type="ORF">ENJ63_03865</name>
</gene>
<evidence type="ECO:0000256" key="1">
    <source>
        <dbReference type="SAM" id="Coils"/>
    </source>
</evidence>
<comment type="caution">
    <text evidence="3">The sequence shown here is derived from an EMBL/GenBank/DDBJ whole genome shotgun (WGS) entry which is preliminary data.</text>
</comment>
<dbReference type="SUPFAM" id="SSF56059">
    <property type="entry name" value="Glutathione synthetase ATP-binding domain-like"/>
    <property type="match status" value="1"/>
</dbReference>
<reference evidence="3" key="1">
    <citation type="journal article" date="2020" name="mSystems">
        <title>Genome- and Community-Level Interaction Insights into Carbon Utilization and Element Cycling Functions of Hydrothermarchaeota in Hydrothermal Sediment.</title>
        <authorList>
            <person name="Zhou Z."/>
            <person name="Liu Y."/>
            <person name="Xu W."/>
            <person name="Pan J."/>
            <person name="Luo Z.H."/>
            <person name="Li M."/>
        </authorList>
    </citation>
    <scope>NUCLEOTIDE SEQUENCE [LARGE SCALE GENOMIC DNA]</scope>
    <source>
        <strain evidence="3">HyVt-503</strain>
    </source>
</reference>
<dbReference type="Gene3D" id="3.30.470.20">
    <property type="entry name" value="ATP-grasp fold, B domain"/>
    <property type="match status" value="1"/>
</dbReference>
<keyword evidence="1" id="KW-0175">Coiled coil</keyword>
<dbReference type="EMBL" id="DRND01000304">
    <property type="protein sequence ID" value="HFC46998.1"/>
    <property type="molecule type" value="Genomic_DNA"/>
</dbReference>
<dbReference type="AlphaFoldDB" id="A0A7V2SW10"/>
<feature type="domain" description="ATP-grasp fold RimK-type" evidence="2">
    <location>
        <begin position="64"/>
        <end position="235"/>
    </location>
</feature>
<sequence length="259" mass="30342">MTMGKRRILRDNRSFRGLYEELRAGDCVIGLLNLKPTEEDLFLDLSQRGIILFPSALAQKIARSKCMQAYLLKRWMLPETTVIRDRHDMIRAVTRFSAFEKVVTKQDRMNCGLGINIWNSIEDVYNEATFGGLKYPFVLQPFYEACLDIRVIIIGDYVEAYWRKNRSTFRNNLYFGGESGPYELSDYEYQFCRSVMERGDFPYAHLDLMVSDHNDSEKKRCYLAEINLRGGLKGAKISIQEYKERISNLEQEFIERLQS</sequence>
<dbReference type="Proteomes" id="UP000885797">
    <property type="component" value="Unassembled WGS sequence"/>
</dbReference>
<protein>
    <recommendedName>
        <fullName evidence="2">ATP-grasp fold RimK-type domain-containing protein</fullName>
    </recommendedName>
</protein>
<dbReference type="Pfam" id="PF08443">
    <property type="entry name" value="RimK"/>
    <property type="match status" value="1"/>
</dbReference>
<feature type="coiled-coil region" evidence="1">
    <location>
        <begin position="232"/>
        <end position="259"/>
    </location>
</feature>
<name>A0A7V2SW10_9BACT</name>
<proteinExistence type="predicted"/>
<evidence type="ECO:0000259" key="2">
    <source>
        <dbReference type="Pfam" id="PF08443"/>
    </source>
</evidence>
<organism evidence="3">
    <name type="scientific">Dissulfuribacter thermophilus</name>
    <dbReference type="NCBI Taxonomy" id="1156395"/>
    <lineage>
        <taxon>Bacteria</taxon>
        <taxon>Pseudomonadati</taxon>
        <taxon>Thermodesulfobacteriota</taxon>
        <taxon>Dissulfuribacteria</taxon>
        <taxon>Dissulfuribacterales</taxon>
        <taxon>Dissulfuribacteraceae</taxon>
        <taxon>Dissulfuribacter</taxon>
    </lineage>
</organism>
<accession>A0A7V2SW10</accession>